<dbReference type="EMBL" id="CP000431">
    <property type="protein sequence ID" value="ABG97942.1"/>
    <property type="molecule type" value="Genomic_DNA"/>
</dbReference>
<evidence type="ECO:0000256" key="6">
    <source>
        <dbReference type="ARBA" id="ARBA00023136"/>
    </source>
</evidence>
<dbReference type="AlphaFoldDB" id="Q0S3E4"/>
<keyword evidence="3" id="KW-1003">Cell membrane</keyword>
<gene>
    <name evidence="9" type="ordered locus">RHA1_ro06165</name>
</gene>
<dbReference type="KEGG" id="rha:RHA1_ro06165"/>
<keyword evidence="4" id="KW-0812">Transmembrane</keyword>
<dbReference type="GO" id="GO:0005886">
    <property type="term" value="C:plasma membrane"/>
    <property type="evidence" value="ECO:0007669"/>
    <property type="project" value="UniProtKB-SubCell"/>
</dbReference>
<evidence type="ECO:0000256" key="5">
    <source>
        <dbReference type="ARBA" id="ARBA00022989"/>
    </source>
</evidence>
<dbReference type="InterPro" id="IPR050051">
    <property type="entry name" value="EccE_dom"/>
</dbReference>
<comment type="subcellular location">
    <subcellularLocation>
        <location evidence="1">Cell membrane</location>
    </subcellularLocation>
</comment>
<evidence type="ECO:0000313" key="10">
    <source>
        <dbReference type="Proteomes" id="UP000008710"/>
    </source>
</evidence>
<dbReference type="eggNOG" id="ENOG50331Q0">
    <property type="taxonomic scope" value="Bacteria"/>
</dbReference>
<dbReference type="InterPro" id="IPR021368">
    <property type="entry name" value="T7SS_EccE"/>
</dbReference>
<organism evidence="9 10">
    <name type="scientific">Rhodococcus jostii (strain RHA1)</name>
    <dbReference type="NCBI Taxonomy" id="101510"/>
    <lineage>
        <taxon>Bacteria</taxon>
        <taxon>Bacillati</taxon>
        <taxon>Actinomycetota</taxon>
        <taxon>Actinomycetes</taxon>
        <taxon>Mycobacteriales</taxon>
        <taxon>Nocardiaceae</taxon>
        <taxon>Rhodococcus</taxon>
    </lineage>
</organism>
<dbReference type="Proteomes" id="UP000008710">
    <property type="component" value="Chromosome"/>
</dbReference>
<evidence type="ECO:0000256" key="1">
    <source>
        <dbReference type="ARBA" id="ARBA00004236"/>
    </source>
</evidence>
<dbReference type="Pfam" id="PF11203">
    <property type="entry name" value="EccE"/>
    <property type="match status" value="1"/>
</dbReference>
<evidence type="ECO:0000259" key="8">
    <source>
        <dbReference type="Pfam" id="PF11203"/>
    </source>
</evidence>
<reference evidence="10" key="1">
    <citation type="journal article" date="2006" name="Proc. Natl. Acad. Sci. U.S.A.">
        <title>The complete genome of Rhodococcus sp. RHA1 provides insights into a catabolic powerhouse.</title>
        <authorList>
            <person name="McLeod M.P."/>
            <person name="Warren R.L."/>
            <person name="Hsiao W.W.L."/>
            <person name="Araki N."/>
            <person name="Myhre M."/>
            <person name="Fernandes C."/>
            <person name="Miyazawa D."/>
            <person name="Wong W."/>
            <person name="Lillquist A.L."/>
            <person name="Wang D."/>
            <person name="Dosanjh M."/>
            <person name="Hara H."/>
            <person name="Petrescu A."/>
            <person name="Morin R.D."/>
            <person name="Yang G."/>
            <person name="Stott J.M."/>
            <person name="Schein J.E."/>
            <person name="Shin H."/>
            <person name="Smailus D."/>
            <person name="Siddiqui A.S."/>
            <person name="Marra M.A."/>
            <person name="Jones S.J.M."/>
            <person name="Holt R."/>
            <person name="Brinkman F.S.L."/>
            <person name="Miyauchi K."/>
            <person name="Fukuda M."/>
            <person name="Davies J.E."/>
            <person name="Mohn W.W."/>
            <person name="Eltis L.D."/>
        </authorList>
    </citation>
    <scope>NUCLEOTIDE SEQUENCE [LARGE SCALE GENOMIC DNA]</scope>
    <source>
        <strain evidence="10">RHA1</strain>
    </source>
</reference>
<name>Q0S3E4_RHOJR</name>
<evidence type="ECO:0000256" key="2">
    <source>
        <dbReference type="ARBA" id="ARBA00007759"/>
    </source>
</evidence>
<keyword evidence="6" id="KW-0472">Membrane</keyword>
<evidence type="ECO:0000256" key="3">
    <source>
        <dbReference type="ARBA" id="ARBA00022475"/>
    </source>
</evidence>
<dbReference type="NCBIfam" id="TIGR03923">
    <property type="entry name" value="T7SS_EccE"/>
    <property type="match status" value="1"/>
</dbReference>
<sequence length="649" mass="69057">MRTQLPKRPRLRGSGNSWSLTQVTRDGFQTTHELPTDALAARLVQHDISLSGIDIASQGYRAAAGSPTTDVYDRLIGPLPATETRMVWLALRFDATQSVAAVARRGGGEEGASRAITIAASRVVRALADSGCRARILTAPEIESAALQISRGVDPKTFTETWKHAPLPGVCNTGYGVDPRYLTRDLLAKLWVPSSLGTTVTIRLRPSAHHGQVKVGAACRVTTRTMPEPLTIPGLVSMQGRHRNGLLSNLPVAMPDLDDVMPLTDMSVEDLRALQLPPAGCGQLIGSDDNGHGITARIAGPGVGMVYVAGELYLAQQLVFRAGATGARVLIHTDRPDTWSSLIDSIATPDRLRIAGHNPQSDNRFNTVVLDGVNALPPRAGVTAIYLYGEPSQWPGAEPDLSIVQPNALGDRILLSTGGTSIELMLVTISSETASRPASRGGRVPAGPPVLAGVRDRPALDTDCVGPPRQLRQHAVRRVDGGAVGRLPLVVESLAHLVETHALPHRHHVQFGHHLAQLFGCPEPACQPAVRHETDGLRAPFLFDAVERGLQRCRVTMVVLGGDGHEPLGSAHSLPEFVRHGGCAEILRQRRVGKIDDAHVQSRVGASTFGEPGGDDGSDPTHSDGSDDDLDPDGCDCGHEQAPSLPEPS</sequence>
<evidence type="ECO:0000256" key="4">
    <source>
        <dbReference type="ARBA" id="ARBA00022692"/>
    </source>
</evidence>
<keyword evidence="5" id="KW-1133">Transmembrane helix</keyword>
<proteinExistence type="inferred from homology"/>
<feature type="domain" description="Type VII secretion system protein EccE" evidence="8">
    <location>
        <begin position="82"/>
        <end position="177"/>
    </location>
</feature>
<feature type="region of interest" description="Disordered" evidence="7">
    <location>
        <begin position="435"/>
        <end position="459"/>
    </location>
</feature>
<feature type="region of interest" description="Disordered" evidence="7">
    <location>
        <begin position="605"/>
        <end position="649"/>
    </location>
</feature>
<evidence type="ECO:0000256" key="7">
    <source>
        <dbReference type="SAM" id="MobiDB-lite"/>
    </source>
</evidence>
<evidence type="ECO:0000313" key="9">
    <source>
        <dbReference type="EMBL" id="ABG97942.1"/>
    </source>
</evidence>
<accession>Q0S3E4</accession>
<dbReference type="PATRIC" id="fig|101510.16.peg.6214"/>
<protein>
    <recommendedName>
        <fullName evidence="8">Type VII secretion system protein EccE domain-containing protein</fullName>
    </recommendedName>
</protein>
<comment type="similarity">
    <text evidence="2">Belongs to the EccE family.</text>
</comment>
<dbReference type="HOGENOM" id="CLU_422026_0_0_11"/>